<dbReference type="OrthoDB" id="5319341at2759"/>
<feature type="region of interest" description="Disordered" evidence="3">
    <location>
        <begin position="99"/>
        <end position="355"/>
    </location>
</feature>
<keyword evidence="2" id="KW-0539">Nucleus</keyword>
<feature type="region of interest" description="Disordered" evidence="3">
    <location>
        <begin position="37"/>
        <end position="73"/>
    </location>
</feature>
<protein>
    <recommendedName>
        <fullName evidence="4">Zn(2)-C6 fungal-type domain-containing protein</fullName>
    </recommendedName>
</protein>
<feature type="region of interest" description="Disordered" evidence="3">
    <location>
        <begin position="681"/>
        <end position="724"/>
    </location>
</feature>
<evidence type="ECO:0000313" key="6">
    <source>
        <dbReference type="Proteomes" id="UP001056012"/>
    </source>
</evidence>
<evidence type="ECO:0000256" key="2">
    <source>
        <dbReference type="ARBA" id="ARBA00023242"/>
    </source>
</evidence>
<feature type="compositionally biased region" description="Basic and acidic residues" evidence="3">
    <location>
        <begin position="186"/>
        <end position="197"/>
    </location>
</feature>
<dbReference type="Gene3D" id="1.10.720.30">
    <property type="entry name" value="SAP domain"/>
    <property type="match status" value="1"/>
</dbReference>
<feature type="compositionally biased region" description="Basic and acidic residues" evidence="3">
    <location>
        <begin position="214"/>
        <end position="231"/>
    </location>
</feature>
<gene>
    <name evidence="5" type="ORF">yc1106_04898</name>
</gene>
<feature type="compositionally biased region" description="Polar residues" evidence="3">
    <location>
        <begin position="549"/>
        <end position="565"/>
    </location>
</feature>
<name>A0A9Q8Z7U5_CURCL</name>
<evidence type="ECO:0000313" key="5">
    <source>
        <dbReference type="EMBL" id="USP77624.1"/>
    </source>
</evidence>
<dbReference type="AlphaFoldDB" id="A0A9Q8Z7U5"/>
<dbReference type="SUPFAM" id="SSF57701">
    <property type="entry name" value="Zn2/Cys6 DNA-binding domain"/>
    <property type="match status" value="1"/>
</dbReference>
<dbReference type="EMBL" id="CP089276">
    <property type="protein sequence ID" value="USP77624.1"/>
    <property type="molecule type" value="Genomic_DNA"/>
</dbReference>
<feature type="compositionally biased region" description="Basic and acidic residues" evidence="3">
    <location>
        <begin position="323"/>
        <end position="335"/>
    </location>
</feature>
<dbReference type="PROSITE" id="PS50048">
    <property type="entry name" value="ZN2_CY6_FUNGAL_2"/>
    <property type="match status" value="1"/>
</dbReference>
<evidence type="ECO:0000259" key="4">
    <source>
        <dbReference type="PROSITE" id="PS50048"/>
    </source>
</evidence>
<dbReference type="Gene3D" id="4.10.240.10">
    <property type="entry name" value="Zn(2)-C6 fungal-type DNA-binding domain"/>
    <property type="match status" value="1"/>
</dbReference>
<dbReference type="Pfam" id="PF16294">
    <property type="entry name" value="RSB_motif"/>
    <property type="match status" value="1"/>
</dbReference>
<dbReference type="InterPro" id="IPR034257">
    <property type="entry name" value="Acinus_RRM"/>
</dbReference>
<dbReference type="GO" id="GO:0000981">
    <property type="term" value="F:DNA-binding transcription factor activity, RNA polymerase II-specific"/>
    <property type="evidence" value="ECO:0007669"/>
    <property type="project" value="InterPro"/>
</dbReference>
<proteinExistence type="predicted"/>
<dbReference type="GO" id="GO:0005634">
    <property type="term" value="C:nucleus"/>
    <property type="evidence" value="ECO:0007669"/>
    <property type="project" value="UniProtKB-SubCell"/>
</dbReference>
<feature type="compositionally biased region" description="Low complexity" evidence="3">
    <location>
        <begin position="709"/>
        <end position="724"/>
    </location>
</feature>
<feature type="region of interest" description="Disordered" evidence="3">
    <location>
        <begin position="526"/>
        <end position="565"/>
    </location>
</feature>
<dbReference type="GO" id="GO:0045944">
    <property type="term" value="P:positive regulation of transcription by RNA polymerase II"/>
    <property type="evidence" value="ECO:0007669"/>
    <property type="project" value="TreeGrafter"/>
</dbReference>
<reference evidence="5" key="1">
    <citation type="submission" date="2021-12" db="EMBL/GenBank/DDBJ databases">
        <title>Curvularia clavata genome.</title>
        <authorList>
            <person name="Cao Y."/>
        </authorList>
    </citation>
    <scope>NUCLEOTIDE SEQUENCE</scope>
    <source>
        <strain evidence="5">Yc1106</strain>
    </source>
</reference>
<comment type="subcellular location">
    <subcellularLocation>
        <location evidence="1">Nucleus</location>
    </subcellularLocation>
</comment>
<sequence>MADYNKQTVAQLRQILKDRGIPSTGLTRKAQIIEKLEEADGASESPIAPLNTDSKAEEQVEENQTASEAGVPEVALAEAEGIYTPDTGAQFIAYLTAETQAPPEPEAQVEPVPAATTDSLPETISHIDSDVPPPDRTQAIEQPAEPVTKDDEPGSIQPAGIFNPPPADPDEVVGPKVTEPADAEVEGEKNEETERGQLPEAPGPAAEALRLAHHGSEAPRDSEDITMDEKPPSVTSNEQESVERPDLATGPENSLDETSRLNTEELEADSKKRKRRSDTPEMDAEEIRAKKHRQGQDPAPEVHLKEDGDVVMEQRSEEEEVADVQRDQTNGKHDPPVATDPPATEAETKRERKEKAARYKDLVKSSDNEILPEALTDDRPTVPAIHPVTSALYIRNFMRPLRPEPLRAHLVSIASPPSSSPDPNIVKTLFLDSMKTHALVLFSTKTAASRVRASLHGSIWPPEGMRKELWVDFIPEESVESWIKEEEDAVAAEKEARASGRPINPKRFEVVYPESSDGTVTAVFQEVGSSAPSNAPRGPRGSDNMRRPSLQQQHSAPTDNSRQNTEASFKTLHELFESTQAKPQLFYLPVSDEISEMRLKELDAETSRDWTPGEIRKGRGIKTEMKYKYSFDDDDRIVEVGEDRGPWSEGLTCRKRRVKCDEGRPNCQNCTRVTRECVYAEKQSAPRRTRPLSAQNPEEGSSGTNVMQPNSEPETSTSIPSNTISSEPVGSVQAWIPFPAGQPVLPNNIIPDDSFVLDDSLFTFGDSLTPTFGPVEWYDLLAEDAISSMQDQPQNSRWDFDIASLSRRQSPRQSVALEAGDSLFNNVNVQSMTIPIQPWNTETKIELKKEELTYFEHFVTVVAPILDLFDPEKHFANVVPHLALRNVGLLKSILAVGACHLALYQDQKITGEVDTDIQLGTPASGSNKSATTRRVAEQFYYETLHYISQNLMYQSYTSSHEILTTGIMISTYEMFGTVGNPDHSNWDRHLRGAFWIQRNSDTSGESSHGLQRAVWWAWLRQDIWAAFWTGRPALTIHQPKTPMAALSSEGLATRIIYIAAKCVQFAATPKQDDIAGYIEAGETLLRMLDAWKQLLPSSFEPIPIASTPEAKSPPSLLATNQIQPIWIHPPAHAAAIQTYHFARIIVLLNQPSTGGLNTYQTRFKLLHESTSVVCGIAIAEQSQNMPSAFVSFQAIYAAALCAETKERQEEILRILRKVLGISKFPSLSILDDLVNVWNGGASR</sequence>
<dbReference type="SMART" id="SM00066">
    <property type="entry name" value="GAL4"/>
    <property type="match status" value="1"/>
</dbReference>
<dbReference type="CDD" id="cd00067">
    <property type="entry name" value="GAL4"/>
    <property type="match status" value="1"/>
</dbReference>
<dbReference type="GO" id="GO:0008270">
    <property type="term" value="F:zinc ion binding"/>
    <property type="evidence" value="ECO:0007669"/>
    <property type="project" value="InterPro"/>
</dbReference>
<dbReference type="GO" id="GO:0000976">
    <property type="term" value="F:transcription cis-regulatory region binding"/>
    <property type="evidence" value="ECO:0007669"/>
    <property type="project" value="TreeGrafter"/>
</dbReference>
<feature type="compositionally biased region" description="Polar residues" evidence="3">
    <location>
        <begin position="692"/>
        <end position="708"/>
    </location>
</feature>
<dbReference type="Pfam" id="PF11951">
    <property type="entry name" value="Fungal_trans_2"/>
    <property type="match status" value="1"/>
</dbReference>
<dbReference type="CDD" id="cd12148">
    <property type="entry name" value="fungal_TF_MHR"/>
    <property type="match status" value="1"/>
</dbReference>
<dbReference type="PANTHER" id="PTHR37534:SF3">
    <property type="entry name" value="ZN(II)2CYS6 TRANSCRIPTION FACTOR (EUROFUNG)"/>
    <property type="match status" value="1"/>
</dbReference>
<dbReference type="InterPro" id="IPR036361">
    <property type="entry name" value="SAP_dom_sf"/>
</dbReference>
<dbReference type="InterPro" id="IPR036864">
    <property type="entry name" value="Zn2-C6_fun-type_DNA-bd_sf"/>
</dbReference>
<organism evidence="5 6">
    <name type="scientific">Curvularia clavata</name>
    <dbReference type="NCBI Taxonomy" id="95742"/>
    <lineage>
        <taxon>Eukaryota</taxon>
        <taxon>Fungi</taxon>
        <taxon>Dikarya</taxon>
        <taxon>Ascomycota</taxon>
        <taxon>Pezizomycotina</taxon>
        <taxon>Dothideomycetes</taxon>
        <taxon>Pleosporomycetidae</taxon>
        <taxon>Pleosporales</taxon>
        <taxon>Pleosporineae</taxon>
        <taxon>Pleosporaceae</taxon>
        <taxon>Curvularia</taxon>
    </lineage>
</organism>
<evidence type="ECO:0000256" key="1">
    <source>
        <dbReference type="ARBA" id="ARBA00004123"/>
    </source>
</evidence>
<dbReference type="Pfam" id="PF02037">
    <property type="entry name" value="SAP"/>
    <property type="match status" value="1"/>
</dbReference>
<dbReference type="InterPro" id="IPR003034">
    <property type="entry name" value="SAP_dom"/>
</dbReference>
<dbReference type="Pfam" id="PF00172">
    <property type="entry name" value="Zn_clus"/>
    <property type="match status" value="1"/>
</dbReference>
<dbReference type="SUPFAM" id="SSF68906">
    <property type="entry name" value="SAP domain"/>
    <property type="match status" value="1"/>
</dbReference>
<dbReference type="InterPro" id="IPR021858">
    <property type="entry name" value="Fun_TF"/>
</dbReference>
<evidence type="ECO:0000256" key="3">
    <source>
        <dbReference type="SAM" id="MobiDB-lite"/>
    </source>
</evidence>
<keyword evidence="6" id="KW-1185">Reference proteome</keyword>
<feature type="compositionally biased region" description="Basic and acidic residues" evidence="3">
    <location>
        <begin position="346"/>
        <end position="355"/>
    </location>
</feature>
<dbReference type="InterPro" id="IPR032552">
    <property type="entry name" value="RSB_motif"/>
</dbReference>
<feature type="compositionally biased region" description="Basic and acidic residues" evidence="3">
    <location>
        <begin position="300"/>
        <end position="315"/>
    </location>
</feature>
<dbReference type="PANTHER" id="PTHR37534">
    <property type="entry name" value="TRANSCRIPTIONAL ACTIVATOR PROTEIN UGA3"/>
    <property type="match status" value="1"/>
</dbReference>
<accession>A0A9Q8Z7U5</accession>
<feature type="compositionally biased region" description="Low complexity" evidence="3">
    <location>
        <begin position="99"/>
        <end position="115"/>
    </location>
</feature>
<feature type="domain" description="Zn(2)-C6 fungal-type" evidence="4">
    <location>
        <begin position="653"/>
        <end position="679"/>
    </location>
</feature>
<dbReference type="VEuPathDB" id="FungiDB:yc1106_04898"/>
<dbReference type="CDD" id="cd12432">
    <property type="entry name" value="RRM_ACINU"/>
    <property type="match status" value="1"/>
</dbReference>
<dbReference type="InterPro" id="IPR001138">
    <property type="entry name" value="Zn2Cys6_DnaBD"/>
</dbReference>
<feature type="compositionally biased region" description="Low complexity" evidence="3">
    <location>
        <begin position="198"/>
        <end position="209"/>
    </location>
</feature>
<dbReference type="Proteomes" id="UP001056012">
    <property type="component" value="Chromosome 3"/>
</dbReference>